<comment type="caution">
    <text evidence="1">The sequence shown here is derived from an EMBL/GenBank/DDBJ whole genome shotgun (WGS) entry which is preliminary data.</text>
</comment>
<dbReference type="Gene3D" id="2.60.120.920">
    <property type="match status" value="1"/>
</dbReference>
<reference evidence="1 2" key="1">
    <citation type="submission" date="2019-07" db="EMBL/GenBank/DDBJ databases">
        <title>Genomics analysis of Aphanomyces spp. identifies a new class of oomycete effector associated with host adaptation.</title>
        <authorList>
            <person name="Gaulin E."/>
        </authorList>
    </citation>
    <scope>NUCLEOTIDE SEQUENCE [LARGE SCALE GENOMIC DNA]</scope>
    <source>
        <strain evidence="1 2">ATCC 201684</strain>
    </source>
</reference>
<dbReference type="InterPro" id="IPR011333">
    <property type="entry name" value="SKP1/BTB/POZ_sf"/>
</dbReference>
<evidence type="ECO:0000313" key="1">
    <source>
        <dbReference type="EMBL" id="KAF0744026.1"/>
    </source>
</evidence>
<accession>A0A6G0XUA5</accession>
<evidence type="ECO:0008006" key="3">
    <source>
        <dbReference type="Google" id="ProtNLM"/>
    </source>
</evidence>
<proteinExistence type="predicted"/>
<protein>
    <recommendedName>
        <fullName evidence="3">B30.2/SPRY domain-containing protein</fullName>
    </recommendedName>
</protein>
<organism evidence="1 2">
    <name type="scientific">Aphanomyces euteiches</name>
    <dbReference type="NCBI Taxonomy" id="100861"/>
    <lineage>
        <taxon>Eukaryota</taxon>
        <taxon>Sar</taxon>
        <taxon>Stramenopiles</taxon>
        <taxon>Oomycota</taxon>
        <taxon>Saprolegniomycetes</taxon>
        <taxon>Saprolegniales</taxon>
        <taxon>Verrucalvaceae</taxon>
        <taxon>Aphanomyces</taxon>
    </lineage>
</organism>
<dbReference type="InterPro" id="IPR013320">
    <property type="entry name" value="ConA-like_dom_sf"/>
</dbReference>
<dbReference type="Proteomes" id="UP000481153">
    <property type="component" value="Unassembled WGS sequence"/>
</dbReference>
<dbReference type="SUPFAM" id="SSF49899">
    <property type="entry name" value="Concanavalin A-like lectins/glucanases"/>
    <property type="match status" value="1"/>
</dbReference>
<dbReference type="VEuPathDB" id="FungiDB:AeMF1_013020"/>
<dbReference type="AlphaFoldDB" id="A0A6G0XUA5"/>
<dbReference type="SUPFAM" id="SSF54695">
    <property type="entry name" value="POZ domain"/>
    <property type="match status" value="1"/>
</dbReference>
<dbReference type="Gene3D" id="3.30.710.10">
    <property type="entry name" value="Potassium Channel Kv1.1, Chain A"/>
    <property type="match status" value="1"/>
</dbReference>
<dbReference type="EMBL" id="VJMJ01000012">
    <property type="protein sequence ID" value="KAF0744026.1"/>
    <property type="molecule type" value="Genomic_DNA"/>
</dbReference>
<name>A0A6G0XUA5_9STRA</name>
<gene>
    <name evidence="1" type="ORF">Ae201684_001659</name>
</gene>
<sequence>MLGSGLWHPDGPNKTYFLDLDPITFHHVMAYLRTGTFIADDLSEWEKTQLQYSLDYLNISIPTAEPTEEKHIEWTWDPNAISPGMNLLHDNLVVQAPGYYRWMTAKGNVANPTLFRVRVDSLSTDTYIGLVPANMPQTVGYFLRLKNGQLRGPLGHVPGEYHADGVKPGDILTVRYKDSKIAFLKNDQYLGVAFTVESPNETFFPCVMTFAAAKVTILPPPCPATAVAKPWQHLPPGI</sequence>
<dbReference type="InterPro" id="IPR043136">
    <property type="entry name" value="B30.2/SPRY_sf"/>
</dbReference>
<keyword evidence="2" id="KW-1185">Reference proteome</keyword>
<evidence type="ECO:0000313" key="2">
    <source>
        <dbReference type="Proteomes" id="UP000481153"/>
    </source>
</evidence>